<dbReference type="GO" id="GO:0003677">
    <property type="term" value="F:DNA binding"/>
    <property type="evidence" value="ECO:0007669"/>
    <property type="project" value="UniProtKB-KW"/>
</dbReference>
<organism evidence="2 3">
    <name type="scientific">Pseudoalteromonas piratica</name>
    <dbReference type="NCBI Taxonomy" id="1348114"/>
    <lineage>
        <taxon>Bacteria</taxon>
        <taxon>Pseudomonadati</taxon>
        <taxon>Pseudomonadota</taxon>
        <taxon>Gammaproteobacteria</taxon>
        <taxon>Alteromonadales</taxon>
        <taxon>Pseudoalteromonadaceae</taxon>
        <taxon>Pseudoalteromonas</taxon>
    </lineage>
</organism>
<dbReference type="SUPFAM" id="SSF56349">
    <property type="entry name" value="DNA breaking-rejoining enzymes"/>
    <property type="match status" value="1"/>
</dbReference>
<protein>
    <recommendedName>
        <fullName evidence="4">Integrase</fullName>
    </recommendedName>
</protein>
<dbReference type="HOGENOM" id="CLU_885267_0_0_6"/>
<sequence length="314" mass="37489">MIKPLIDTFCQLPYQIDYAQNQFKTAHYLHLRCLSADQHYDLCQVLRYLHTVGLKNNNSFNRYRNEVEKLLLWLWYQKSQTLTYINEAVLKEYMVFIQCPPTEWCSQSRVSRFIDTDDIRTYNPLWRPFTQSSHSYESRASVFTVLNHFCNYLIDKKIINTNPVKLLRKTDPILTSKIKPQTKPETPSSKKLLAAFSQWHDDIHRMRDLMLFYFVRYKHIQLQAFTLQNDGFIPLYCHLNIAEKVFYYYHQGQLKPVHLCPFGYKIAMQYVNLRGNIQNHVAPLLHKKRGDGAYEVRQLRRMLKSIESELNTYA</sequence>
<dbReference type="Gene3D" id="1.10.150.130">
    <property type="match status" value="1"/>
</dbReference>
<keyword evidence="1" id="KW-0238">DNA-binding</keyword>
<proteinExistence type="predicted"/>
<dbReference type="EMBL" id="CP009889">
    <property type="protein sequence ID" value="AIY67139.1"/>
    <property type="molecule type" value="Genomic_DNA"/>
</dbReference>
<dbReference type="RefSeq" id="WP_040135936.1">
    <property type="nucleotide sequence ID" value="NZ_CP009889.1"/>
</dbReference>
<evidence type="ECO:0000313" key="2">
    <source>
        <dbReference type="EMBL" id="AIY67139.1"/>
    </source>
</evidence>
<reference evidence="2 3" key="1">
    <citation type="submission" date="2014-11" db="EMBL/GenBank/DDBJ databases">
        <title>Complete Genome Sequence of Pseudoalteromonas sp. Strain OCN003 Isolated from Kaneohe Bay, Oahu, Hawaii.</title>
        <authorList>
            <person name="Beurmann S."/>
            <person name="Videau P."/>
            <person name="Ushijima B."/>
            <person name="Smith A.M."/>
            <person name="Aeby G.S."/>
            <person name="Callahan S.M."/>
            <person name="Belcaid M."/>
        </authorList>
    </citation>
    <scope>NUCLEOTIDE SEQUENCE [LARGE SCALE GENOMIC DNA]</scope>
    <source>
        <strain evidence="2 3">OCN003</strain>
    </source>
</reference>
<dbReference type="STRING" id="1348114.OM33_18905"/>
<dbReference type="OrthoDB" id="8610787at2"/>
<dbReference type="InterPro" id="IPR011010">
    <property type="entry name" value="DNA_brk_join_enz"/>
</dbReference>
<gene>
    <name evidence="2" type="ORF">OM33_18905</name>
</gene>
<evidence type="ECO:0008006" key="4">
    <source>
        <dbReference type="Google" id="ProtNLM"/>
    </source>
</evidence>
<evidence type="ECO:0000256" key="1">
    <source>
        <dbReference type="ARBA" id="ARBA00023125"/>
    </source>
</evidence>
<dbReference type="Proteomes" id="UP000030341">
    <property type="component" value="Chromosome 2"/>
</dbReference>
<dbReference type="eggNOG" id="COG4974">
    <property type="taxonomic scope" value="Bacteria"/>
</dbReference>
<dbReference type="KEGG" id="pseo:OM33_18905"/>
<accession>A0A0A7EKJ6</accession>
<keyword evidence="3" id="KW-1185">Reference proteome</keyword>
<name>A0A0A7EKJ6_9GAMM</name>
<dbReference type="AlphaFoldDB" id="A0A0A7EKJ6"/>
<dbReference type="InterPro" id="IPR010998">
    <property type="entry name" value="Integrase_recombinase_N"/>
</dbReference>
<evidence type="ECO:0000313" key="3">
    <source>
        <dbReference type="Proteomes" id="UP000030341"/>
    </source>
</evidence>